<accession>A0A923MK17</accession>
<reference evidence="1" key="1">
    <citation type="submission" date="2020-08" db="EMBL/GenBank/DDBJ databases">
        <title>Genome public.</title>
        <authorList>
            <person name="Liu C."/>
            <person name="Sun Q."/>
        </authorList>
    </citation>
    <scope>NUCLEOTIDE SEQUENCE</scope>
    <source>
        <strain evidence="1">BX15</strain>
    </source>
</reference>
<dbReference type="EMBL" id="JACOQI010000021">
    <property type="protein sequence ID" value="MBC5771723.1"/>
    <property type="molecule type" value="Genomic_DNA"/>
</dbReference>
<dbReference type="Proteomes" id="UP000620327">
    <property type="component" value="Unassembled WGS sequence"/>
</dbReference>
<evidence type="ECO:0008006" key="3">
    <source>
        <dbReference type="Google" id="ProtNLM"/>
    </source>
</evidence>
<dbReference type="Pfam" id="PF06854">
    <property type="entry name" value="Phage_Gp15"/>
    <property type="match status" value="1"/>
</dbReference>
<evidence type="ECO:0000313" key="1">
    <source>
        <dbReference type="EMBL" id="MBC5771723.1"/>
    </source>
</evidence>
<dbReference type="AlphaFoldDB" id="A0A923MK17"/>
<gene>
    <name evidence="1" type="ORF">H8Z83_15585</name>
</gene>
<evidence type="ECO:0000313" key="2">
    <source>
        <dbReference type="Proteomes" id="UP000620327"/>
    </source>
</evidence>
<dbReference type="RefSeq" id="WP_187015914.1">
    <property type="nucleotide sequence ID" value="NZ_JACOQI010000021.1"/>
</dbReference>
<comment type="caution">
    <text evidence="1">The sequence shown here is derived from an EMBL/GenBank/DDBJ whole genome shotgun (WGS) entry which is preliminary data.</text>
</comment>
<dbReference type="InterPro" id="IPR009660">
    <property type="entry name" value="Phage_A500_Gp15"/>
</dbReference>
<proteinExistence type="predicted"/>
<organism evidence="1 2">
    <name type="scientific">Dysosmobacter segnis</name>
    <dbReference type="NCBI Taxonomy" id="2763042"/>
    <lineage>
        <taxon>Bacteria</taxon>
        <taxon>Bacillati</taxon>
        <taxon>Bacillota</taxon>
        <taxon>Clostridia</taxon>
        <taxon>Eubacteriales</taxon>
        <taxon>Oscillospiraceae</taxon>
        <taxon>Dysosmobacter</taxon>
    </lineage>
</organism>
<keyword evidence="2" id="KW-1185">Reference proteome</keyword>
<protein>
    <recommendedName>
        <fullName evidence="3">Bacteriophage Gp15 protein</fullName>
    </recommendedName>
</protein>
<name>A0A923MK17_9FIRM</name>
<sequence length="185" mass="21728">MEYTLPKTVIVGGREYSIRSDYRAILDICEALTDPELSSEEKSAVVLYIFYPELEDMPVEDWQEAAKQCVWFINCGEDRRGQRPTPKLMDWGQDFRYIVAPINRVLGKEVRELEYLHWWTFISAYYEIGDCFFAQIVRIRNLKAKGKPLDKTDQQLYRENRELVDLKTNFTAAEDAVINAWLGKK</sequence>